<feature type="region of interest" description="Disordered" evidence="1">
    <location>
        <begin position="150"/>
        <end position="169"/>
    </location>
</feature>
<proteinExistence type="predicted"/>
<dbReference type="EMBL" id="MPDP01000035">
    <property type="protein sequence ID" value="KAK1491451.1"/>
    <property type="molecule type" value="Genomic_DNA"/>
</dbReference>
<evidence type="ECO:0000313" key="2">
    <source>
        <dbReference type="EMBL" id="KAK1491451.1"/>
    </source>
</evidence>
<sequence length="264" mass="29691">MGDRTVWQITVDGLQVQEIQSPTSVDGVTEYRLTSKAVPGTSRYKGRMHLPLRNFGNSRIDEESNRALPEASVPGPTASVDEFDKPKKTGAARAFLKHISSCRWNIPMKQVLIPLIPKCVLKRLKQKRAGRYRRPDKPKLYLSTVSLEYRREGSGPGQDTPEEASKHTPLPVATKGEFSVTLLFLEIGPRNAIYRLDSYLLINRLARFLRTEVKHHNESQTTNPSLGWALKDQDRVIANNCNIAYLEFPMGNASELSAPEYSSL</sequence>
<dbReference type="Proteomes" id="UP001239213">
    <property type="component" value="Unassembled WGS sequence"/>
</dbReference>
<feature type="region of interest" description="Disordered" evidence="1">
    <location>
        <begin position="64"/>
        <end position="84"/>
    </location>
</feature>
<organism evidence="2 3">
    <name type="scientific">Colletotrichum cuscutae</name>
    <dbReference type="NCBI Taxonomy" id="1209917"/>
    <lineage>
        <taxon>Eukaryota</taxon>
        <taxon>Fungi</taxon>
        <taxon>Dikarya</taxon>
        <taxon>Ascomycota</taxon>
        <taxon>Pezizomycotina</taxon>
        <taxon>Sordariomycetes</taxon>
        <taxon>Hypocreomycetidae</taxon>
        <taxon>Glomerellales</taxon>
        <taxon>Glomerellaceae</taxon>
        <taxon>Colletotrichum</taxon>
        <taxon>Colletotrichum acutatum species complex</taxon>
    </lineage>
</organism>
<accession>A0AAJ0DLJ6</accession>
<evidence type="ECO:0000313" key="3">
    <source>
        <dbReference type="Proteomes" id="UP001239213"/>
    </source>
</evidence>
<gene>
    <name evidence="2" type="ORF">CCUS01_03237</name>
</gene>
<dbReference type="AlphaFoldDB" id="A0AAJ0DLJ6"/>
<reference evidence="2" key="1">
    <citation type="submission" date="2016-11" db="EMBL/GenBank/DDBJ databases">
        <title>The genome sequence of Colletotrichum cuscutae.</title>
        <authorList>
            <person name="Baroncelli R."/>
        </authorList>
    </citation>
    <scope>NUCLEOTIDE SEQUENCE</scope>
    <source>
        <strain evidence="2">IMI 304802</strain>
    </source>
</reference>
<name>A0AAJ0DLJ6_9PEZI</name>
<protein>
    <submittedName>
        <fullName evidence="2">Uncharacterized protein</fullName>
    </submittedName>
</protein>
<comment type="caution">
    <text evidence="2">The sequence shown here is derived from an EMBL/GenBank/DDBJ whole genome shotgun (WGS) entry which is preliminary data.</text>
</comment>
<keyword evidence="3" id="KW-1185">Reference proteome</keyword>
<evidence type="ECO:0000256" key="1">
    <source>
        <dbReference type="SAM" id="MobiDB-lite"/>
    </source>
</evidence>